<name>A0A9W5PWF2_BACCE</name>
<keyword evidence="1" id="KW-0812">Transmembrane</keyword>
<protein>
    <submittedName>
        <fullName evidence="2">Uncharacterized protein</fullName>
    </submittedName>
</protein>
<keyword evidence="1" id="KW-1133">Transmembrane helix</keyword>
<sequence length="32" mass="3988">MKAQIEKFVLFCLFKKELLFVFMYFYGYKQAL</sequence>
<evidence type="ECO:0000256" key="1">
    <source>
        <dbReference type="SAM" id="Phobius"/>
    </source>
</evidence>
<evidence type="ECO:0000313" key="2">
    <source>
        <dbReference type="EMBL" id="EOO41495.1"/>
    </source>
</evidence>
<feature type="transmembrane region" description="Helical" evidence="1">
    <location>
        <begin position="7"/>
        <end position="26"/>
    </location>
</feature>
<reference evidence="2 3" key="1">
    <citation type="submission" date="2012-12" db="EMBL/GenBank/DDBJ databases">
        <title>The Genome Sequence of Bacillus cereus VD133.</title>
        <authorList>
            <consortium name="The Broad Institute Genome Sequencing Platform"/>
            <consortium name="The Broad Institute Genome Sequencing Center for Infectious Disease"/>
            <person name="Feldgarden M."/>
            <person name="Van der Auwera G.A."/>
            <person name="Mahillon J."/>
            <person name="Duprez V."/>
            <person name="Timmery S."/>
            <person name="Mattelet C."/>
            <person name="Dierick K."/>
            <person name="Sun M."/>
            <person name="Yu Z."/>
            <person name="Zhu L."/>
            <person name="Hu X."/>
            <person name="Shank E.B."/>
            <person name="Swiecicka I."/>
            <person name="Hansen B.M."/>
            <person name="Andrup L."/>
            <person name="Walker B."/>
            <person name="Young S.K."/>
            <person name="Zeng Q."/>
            <person name="Gargeya S."/>
            <person name="Fitzgerald M."/>
            <person name="Haas B."/>
            <person name="Abouelleil A."/>
            <person name="Alvarado L."/>
            <person name="Arachchi H.M."/>
            <person name="Berlin A.M."/>
            <person name="Chapman S.B."/>
            <person name="Dewar J."/>
            <person name="Goldberg J."/>
            <person name="Griggs A."/>
            <person name="Gujja S."/>
            <person name="Hansen M."/>
            <person name="Howarth C."/>
            <person name="Imamovic A."/>
            <person name="Larimer J."/>
            <person name="McCowan C."/>
            <person name="Murphy C."/>
            <person name="Neiman D."/>
            <person name="Pearson M."/>
            <person name="Priest M."/>
            <person name="Roberts A."/>
            <person name="Saif S."/>
            <person name="Shea T."/>
            <person name="Sisk P."/>
            <person name="Sykes S."/>
            <person name="Wortman J."/>
            <person name="Nusbaum C."/>
            <person name="Birren B."/>
        </authorList>
    </citation>
    <scope>NUCLEOTIDE SEQUENCE [LARGE SCALE GENOMIC DNA]</scope>
    <source>
        <strain evidence="2 3">VD133</strain>
    </source>
</reference>
<comment type="caution">
    <text evidence="2">The sequence shown here is derived from an EMBL/GenBank/DDBJ whole genome shotgun (WGS) entry which is preliminary data.</text>
</comment>
<gene>
    <name evidence="2" type="ORF">IIU_00511</name>
</gene>
<accession>A0A9W5PWF2</accession>
<organism evidence="2 3">
    <name type="scientific">Bacillus cereus VD133</name>
    <dbReference type="NCBI Taxonomy" id="1053233"/>
    <lineage>
        <taxon>Bacteria</taxon>
        <taxon>Bacillati</taxon>
        <taxon>Bacillota</taxon>
        <taxon>Bacilli</taxon>
        <taxon>Bacillales</taxon>
        <taxon>Bacillaceae</taxon>
        <taxon>Bacillus</taxon>
        <taxon>Bacillus cereus group</taxon>
    </lineage>
</organism>
<dbReference type="AlphaFoldDB" id="A0A9W5PWF2"/>
<keyword evidence="1" id="KW-0472">Membrane</keyword>
<dbReference type="Proteomes" id="UP000014018">
    <property type="component" value="Unassembled WGS sequence"/>
</dbReference>
<proteinExistence type="predicted"/>
<dbReference type="EMBL" id="AHFB01000003">
    <property type="protein sequence ID" value="EOO41495.1"/>
    <property type="molecule type" value="Genomic_DNA"/>
</dbReference>
<evidence type="ECO:0000313" key="3">
    <source>
        <dbReference type="Proteomes" id="UP000014018"/>
    </source>
</evidence>